<accession>A0A8J3TRW2</accession>
<evidence type="ECO:0008006" key="4">
    <source>
        <dbReference type="Google" id="ProtNLM"/>
    </source>
</evidence>
<sequence>MTAQQATSVADGAEAGAGCDPATSVTKTLLAYGVIAGPIYVLVSVIEGLTREGFDFSRHAWSLLANGDFGWIHVADLVVTGLMTVAFAVGLGRALRPGLGATWAPRLVGAYGASMVAAGAFRADPALGFPTGTPAGAGEVSWHGTLHFVSGGIGFACLIVACFVMGARFGRDGRRGWAAFSRITGVLFFAGFAGIASGGGSVWINLAFTAAVVLVCAWISALAVHLYRRAAHS</sequence>
<reference evidence="2 3" key="1">
    <citation type="submission" date="2021-01" db="EMBL/GenBank/DDBJ databases">
        <title>Whole genome shotgun sequence of Planotetraspora mira NBRC 15435.</title>
        <authorList>
            <person name="Komaki H."/>
            <person name="Tamura T."/>
        </authorList>
    </citation>
    <scope>NUCLEOTIDE SEQUENCE [LARGE SCALE GENOMIC DNA]</scope>
    <source>
        <strain evidence="2 3">NBRC 15435</strain>
    </source>
</reference>
<feature type="transmembrane region" description="Helical" evidence="1">
    <location>
        <begin position="202"/>
        <end position="227"/>
    </location>
</feature>
<keyword evidence="1" id="KW-0812">Transmembrane</keyword>
<keyword evidence="1" id="KW-1133">Transmembrane helix</keyword>
<dbReference type="Proteomes" id="UP000650628">
    <property type="component" value="Unassembled WGS sequence"/>
</dbReference>
<keyword evidence="3" id="KW-1185">Reference proteome</keyword>
<protein>
    <recommendedName>
        <fullName evidence="4">DUF998 domain-containing protein</fullName>
    </recommendedName>
</protein>
<comment type="caution">
    <text evidence="2">The sequence shown here is derived from an EMBL/GenBank/DDBJ whole genome shotgun (WGS) entry which is preliminary data.</text>
</comment>
<feature type="transmembrane region" description="Helical" evidence="1">
    <location>
        <begin position="69"/>
        <end position="91"/>
    </location>
</feature>
<feature type="transmembrane region" description="Helical" evidence="1">
    <location>
        <begin position="141"/>
        <end position="165"/>
    </location>
</feature>
<proteinExistence type="predicted"/>
<dbReference type="Pfam" id="PF06197">
    <property type="entry name" value="DUF998"/>
    <property type="match status" value="1"/>
</dbReference>
<evidence type="ECO:0000313" key="3">
    <source>
        <dbReference type="Proteomes" id="UP000650628"/>
    </source>
</evidence>
<dbReference type="InterPro" id="IPR009339">
    <property type="entry name" value="DUF998"/>
</dbReference>
<feature type="transmembrane region" description="Helical" evidence="1">
    <location>
        <begin position="29"/>
        <end position="49"/>
    </location>
</feature>
<feature type="transmembrane region" description="Helical" evidence="1">
    <location>
        <begin position="103"/>
        <end position="121"/>
    </location>
</feature>
<keyword evidence="1" id="KW-0472">Membrane</keyword>
<dbReference type="RefSeq" id="WP_203955934.1">
    <property type="nucleotide sequence ID" value="NZ_BOOO01000033.1"/>
</dbReference>
<evidence type="ECO:0000313" key="2">
    <source>
        <dbReference type="EMBL" id="GII32018.1"/>
    </source>
</evidence>
<gene>
    <name evidence="2" type="ORF">Pmi06nite_54600</name>
</gene>
<dbReference type="EMBL" id="BOOO01000033">
    <property type="protein sequence ID" value="GII32018.1"/>
    <property type="molecule type" value="Genomic_DNA"/>
</dbReference>
<evidence type="ECO:0000256" key="1">
    <source>
        <dbReference type="SAM" id="Phobius"/>
    </source>
</evidence>
<organism evidence="2 3">
    <name type="scientific">Planotetraspora mira</name>
    <dbReference type="NCBI Taxonomy" id="58121"/>
    <lineage>
        <taxon>Bacteria</taxon>
        <taxon>Bacillati</taxon>
        <taxon>Actinomycetota</taxon>
        <taxon>Actinomycetes</taxon>
        <taxon>Streptosporangiales</taxon>
        <taxon>Streptosporangiaceae</taxon>
        <taxon>Planotetraspora</taxon>
    </lineage>
</organism>
<dbReference type="AlphaFoldDB" id="A0A8J3TRW2"/>
<name>A0A8J3TRW2_9ACTN</name>
<feature type="transmembrane region" description="Helical" evidence="1">
    <location>
        <begin position="177"/>
        <end position="196"/>
    </location>
</feature>